<protein>
    <recommendedName>
        <fullName evidence="3">DUF3566 domain-containing protein</fullName>
    </recommendedName>
</protein>
<keyword evidence="2" id="KW-0472">Membrane</keyword>
<evidence type="ECO:0000313" key="5">
    <source>
        <dbReference type="Proteomes" id="UP000298433"/>
    </source>
</evidence>
<keyword evidence="2" id="KW-0812">Transmembrane</keyword>
<name>A0A4R8XV74_9MICO</name>
<evidence type="ECO:0000259" key="3">
    <source>
        <dbReference type="Pfam" id="PF12089"/>
    </source>
</evidence>
<keyword evidence="2" id="KW-1133">Transmembrane helix</keyword>
<comment type="caution">
    <text evidence="4">The sequence shown here is derived from an EMBL/GenBank/DDBJ whole genome shotgun (WGS) entry which is preliminary data.</text>
</comment>
<keyword evidence="5" id="KW-1185">Reference proteome</keyword>
<dbReference type="EMBL" id="SOGN01000013">
    <property type="protein sequence ID" value="TFC83518.1"/>
    <property type="molecule type" value="Genomic_DNA"/>
</dbReference>
<accession>A0A4R8XV74</accession>
<gene>
    <name evidence="4" type="ORF">E3T23_01990</name>
</gene>
<dbReference type="Proteomes" id="UP000298433">
    <property type="component" value="Unassembled WGS sequence"/>
</dbReference>
<organism evidence="4 5">
    <name type="scientific">Cryobacterium cheniae</name>
    <dbReference type="NCBI Taxonomy" id="1259262"/>
    <lineage>
        <taxon>Bacteria</taxon>
        <taxon>Bacillati</taxon>
        <taxon>Actinomycetota</taxon>
        <taxon>Actinomycetes</taxon>
        <taxon>Micrococcales</taxon>
        <taxon>Microbacteriaceae</taxon>
        <taxon>Cryobacterium</taxon>
    </lineage>
</organism>
<dbReference type="AlphaFoldDB" id="A0A4R8XV74"/>
<feature type="domain" description="DUF3566" evidence="3">
    <location>
        <begin position="30"/>
        <end position="140"/>
    </location>
</feature>
<proteinExistence type="predicted"/>
<dbReference type="InterPro" id="IPR021949">
    <property type="entry name" value="DUF3566_TM"/>
</dbReference>
<evidence type="ECO:0000256" key="1">
    <source>
        <dbReference type="SAM" id="MobiDB-lite"/>
    </source>
</evidence>
<feature type="transmembrane region" description="Helical" evidence="2">
    <location>
        <begin position="52"/>
        <end position="76"/>
    </location>
</feature>
<feature type="transmembrane region" description="Helical" evidence="2">
    <location>
        <begin position="104"/>
        <end position="128"/>
    </location>
</feature>
<feature type="region of interest" description="Disordered" evidence="1">
    <location>
        <begin position="148"/>
        <end position="173"/>
    </location>
</feature>
<reference evidence="4 5" key="1">
    <citation type="submission" date="2019-03" db="EMBL/GenBank/DDBJ databases">
        <title>Genomics of glacier-inhabiting Cryobacterium strains.</title>
        <authorList>
            <person name="Liu Q."/>
            <person name="Xin Y.-H."/>
        </authorList>
    </citation>
    <scope>NUCLEOTIDE SEQUENCE [LARGE SCALE GENOMIC DNA]</scope>
    <source>
        <strain evidence="4 5">TMT2-48-2</strain>
    </source>
</reference>
<evidence type="ECO:0000256" key="2">
    <source>
        <dbReference type="SAM" id="Phobius"/>
    </source>
</evidence>
<sequence>MMKRVWGFVMRSGSGGVLDRYGLRAAGLLQVRVRWASVNVWSVVKVSAVMGIGFGVLAAVFTLVVWSVVAGTGFFVELDRVVDGFGQAGTGGSVSVWADANHGVGVAGVVGLVTVLGWTLSGMVWAVVYNVGAACGGSILIGFSTDSTSPGAAPGQTRLGEDGVQRSGRSGRV</sequence>
<evidence type="ECO:0000313" key="4">
    <source>
        <dbReference type="EMBL" id="TFC83518.1"/>
    </source>
</evidence>
<dbReference type="Pfam" id="PF12089">
    <property type="entry name" value="DUF3566"/>
    <property type="match status" value="1"/>
</dbReference>